<evidence type="ECO:0000313" key="10">
    <source>
        <dbReference type="Proteomes" id="UP001213000"/>
    </source>
</evidence>
<feature type="repeat" description="Solcar" evidence="6">
    <location>
        <begin position="694"/>
        <end position="781"/>
    </location>
</feature>
<evidence type="ECO:0000256" key="7">
    <source>
        <dbReference type="SAM" id="Phobius"/>
    </source>
</evidence>
<dbReference type="PANTHER" id="PTHR11575">
    <property type="entry name" value="5'-NUCLEOTIDASE-RELATED"/>
    <property type="match status" value="1"/>
</dbReference>
<feature type="domain" description="5'-Nucleotidase C-terminal" evidence="8">
    <location>
        <begin position="334"/>
        <end position="508"/>
    </location>
</feature>
<comment type="subcellular location">
    <subcellularLocation>
        <location evidence="1">Membrane</location>
        <topology evidence="1">Multi-pass membrane protein</topology>
    </subcellularLocation>
</comment>
<dbReference type="GO" id="GO:0016020">
    <property type="term" value="C:membrane"/>
    <property type="evidence" value="ECO:0007669"/>
    <property type="project" value="UniProtKB-SubCell"/>
</dbReference>
<dbReference type="SUPFAM" id="SSF56300">
    <property type="entry name" value="Metallo-dependent phosphatases"/>
    <property type="match status" value="1"/>
</dbReference>
<dbReference type="InterPro" id="IPR006179">
    <property type="entry name" value="5_nucleotidase/apyrase"/>
</dbReference>
<dbReference type="Gene3D" id="1.50.40.10">
    <property type="entry name" value="Mitochondrial carrier domain"/>
    <property type="match status" value="2"/>
</dbReference>
<dbReference type="InterPro" id="IPR023395">
    <property type="entry name" value="MCP_dom_sf"/>
</dbReference>
<dbReference type="GO" id="GO:0016787">
    <property type="term" value="F:hydrolase activity"/>
    <property type="evidence" value="ECO:0007669"/>
    <property type="project" value="InterPro"/>
</dbReference>
<feature type="transmembrane region" description="Helical" evidence="7">
    <location>
        <begin position="923"/>
        <end position="946"/>
    </location>
</feature>
<dbReference type="SUPFAM" id="SSF55816">
    <property type="entry name" value="5'-nucleotidase (syn. UDP-sugar hydrolase), C-terminal domain"/>
    <property type="match status" value="1"/>
</dbReference>
<dbReference type="Gene3D" id="3.60.21.10">
    <property type="match status" value="1"/>
</dbReference>
<evidence type="ECO:0000256" key="5">
    <source>
        <dbReference type="ARBA" id="ARBA00023136"/>
    </source>
</evidence>
<reference evidence="9" key="1">
    <citation type="submission" date="2022-07" db="EMBL/GenBank/DDBJ databases">
        <title>Genome Sequence of Leucocoprinus birnbaumii.</title>
        <authorList>
            <person name="Buettner E."/>
        </authorList>
    </citation>
    <scope>NUCLEOTIDE SEQUENCE</scope>
    <source>
        <strain evidence="9">VT141</strain>
    </source>
</reference>
<keyword evidence="5 6" id="KW-0472">Membrane</keyword>
<evidence type="ECO:0000259" key="8">
    <source>
        <dbReference type="Pfam" id="PF02872"/>
    </source>
</evidence>
<dbReference type="InterPro" id="IPR029052">
    <property type="entry name" value="Metallo-depent_PP-like"/>
</dbReference>
<proteinExistence type="inferred from homology"/>
<dbReference type="InterPro" id="IPR036907">
    <property type="entry name" value="5'-Nucleotdase_C_sf"/>
</dbReference>
<dbReference type="PANTHER" id="PTHR11575:SF48">
    <property type="entry name" value="5'-NUCLEOTIDASE"/>
    <property type="match status" value="1"/>
</dbReference>
<keyword evidence="10" id="KW-1185">Reference proteome</keyword>
<evidence type="ECO:0000256" key="1">
    <source>
        <dbReference type="ARBA" id="ARBA00004141"/>
    </source>
</evidence>
<evidence type="ECO:0000256" key="3">
    <source>
        <dbReference type="ARBA" id="ARBA00022692"/>
    </source>
</evidence>
<sequence length="1020" mass="112285">MATTLNIAHFNDVYRISEHDHRQTKESVDVTKFASLLNDITSEWDGGNQSGITVFSGDLFFPSRESSLSRGGHMPPIMKALGVDVACLGNHEFDMGVPRMNELIERSGFPWLCSNIINSKTGAVPEPMKEVHIIERKGIRIGFVGLAEKEWTGPINGWPENFVWNDMIEVGKALSVKLRDPAGEYKCDLVIADIKVARGLGALSPTAQANQDITSMQGVDLILGGHDHDYWISKGISDWQGYDLQAPNIQAADDLGDILVVKSGTDFEDLSELTLTLKDTPAGSIRKKIIQEIKGKRIVVKGDTPVDVKMREVVDEELRKIGIAKTNGPVAITKTEVNTRLARRGESPIGNWFADCLKHSYDQALANLGYSTVDGVLMNAGGMRGSTFKPDDKITLGDLMDLLPQPDPMVVIEVTASHLFWRHGERTFFLIEASAFPVISGFRVLWDSSRPVGQRVLRIWLLEDSKGLGKGGTPVLVDKEEVLRTSTRKYVLMVPEYLSTGGDGYVHLASVDKTIISAEAGQSRFALIRTFLLGAQMLNKQLREKPETRDGLDSKSRDIIDTVEGLRKSTSTSTNAEPERDNDSILGDLVDLAFLPVEMALDLAEIALDLLLPAALWLTAAPLFVAACVLGEYENPGLLDCYEREVARLEGEEMEKVDAADKDAENNLPLIFAAIDGSSISKHRIMTSTLPPLVQAFSGSLGSASAGALTYPLDLVSARLQLEDPFDRRRKGGLSDGRRILRHVLSKHGVSALYDGLATDTAAKSLSNFFYFYFYTWLRGLSTHGYISLSLQPRKPGRAHKPGMGEELLLGFLAGVASRAISTPLNIITLRLQTEREDEEEGQAKALHSTSIVDTMRLVYREQGLSGFWRGFKTTTILSLNPSITLAIYQIFRRTLTFWEAKFRRSRQLNPSSLKTPVNPSPGMAFIGAAISNSIALAILYPIILAKTRLQNSSAKSLPEALMDAYEGKYSPSRLNHEKKKAWADGQPRNPGIPGLYQGLEMQILKGFLNQGVTFLVKGR</sequence>
<dbReference type="PROSITE" id="PS50920">
    <property type="entry name" value="SOLCAR"/>
    <property type="match status" value="2"/>
</dbReference>
<dbReference type="GO" id="GO:0009166">
    <property type="term" value="P:nucleotide catabolic process"/>
    <property type="evidence" value="ECO:0007669"/>
    <property type="project" value="InterPro"/>
</dbReference>
<evidence type="ECO:0000256" key="4">
    <source>
        <dbReference type="ARBA" id="ARBA00022989"/>
    </source>
</evidence>
<evidence type="ECO:0000313" key="9">
    <source>
        <dbReference type="EMBL" id="KAJ3576504.1"/>
    </source>
</evidence>
<evidence type="ECO:0000256" key="2">
    <source>
        <dbReference type="ARBA" id="ARBA00006654"/>
    </source>
</evidence>
<comment type="caution">
    <text evidence="9">The sequence shown here is derived from an EMBL/GenBank/DDBJ whole genome shotgun (WGS) entry which is preliminary data.</text>
</comment>
<dbReference type="SUPFAM" id="SSF103506">
    <property type="entry name" value="Mitochondrial carrier"/>
    <property type="match status" value="1"/>
</dbReference>
<dbReference type="Proteomes" id="UP001213000">
    <property type="component" value="Unassembled WGS sequence"/>
</dbReference>
<protein>
    <recommendedName>
        <fullName evidence="8">5'-Nucleotidase C-terminal domain-containing protein</fullName>
    </recommendedName>
</protein>
<dbReference type="Pfam" id="PF02872">
    <property type="entry name" value="5_nucleotid_C"/>
    <property type="match status" value="1"/>
</dbReference>
<keyword evidence="3 6" id="KW-0812">Transmembrane</keyword>
<gene>
    <name evidence="9" type="ORF">NP233_g387</name>
</gene>
<dbReference type="EMBL" id="JANIEX010000010">
    <property type="protein sequence ID" value="KAJ3576504.1"/>
    <property type="molecule type" value="Genomic_DNA"/>
</dbReference>
<name>A0AAD5YYP1_9AGAR</name>
<dbReference type="Gene3D" id="3.90.780.10">
    <property type="entry name" value="5'-Nucleotidase, C-terminal domain"/>
    <property type="match status" value="1"/>
</dbReference>
<dbReference type="InterPro" id="IPR008334">
    <property type="entry name" value="5'-Nucleotdase_C"/>
</dbReference>
<feature type="repeat" description="Solcar" evidence="6">
    <location>
        <begin position="802"/>
        <end position="895"/>
    </location>
</feature>
<dbReference type="InterPro" id="IPR018108">
    <property type="entry name" value="MCP_transmembrane"/>
</dbReference>
<evidence type="ECO:0000256" key="6">
    <source>
        <dbReference type="PROSITE-ProRule" id="PRU00282"/>
    </source>
</evidence>
<dbReference type="AlphaFoldDB" id="A0AAD5YYP1"/>
<dbReference type="Pfam" id="PF00153">
    <property type="entry name" value="Mito_carr"/>
    <property type="match status" value="3"/>
</dbReference>
<keyword evidence="4 7" id="KW-1133">Transmembrane helix</keyword>
<accession>A0AAD5YYP1</accession>
<organism evidence="9 10">
    <name type="scientific">Leucocoprinus birnbaumii</name>
    <dbReference type="NCBI Taxonomy" id="56174"/>
    <lineage>
        <taxon>Eukaryota</taxon>
        <taxon>Fungi</taxon>
        <taxon>Dikarya</taxon>
        <taxon>Basidiomycota</taxon>
        <taxon>Agaricomycotina</taxon>
        <taxon>Agaricomycetes</taxon>
        <taxon>Agaricomycetidae</taxon>
        <taxon>Agaricales</taxon>
        <taxon>Agaricineae</taxon>
        <taxon>Agaricaceae</taxon>
        <taxon>Leucocoprinus</taxon>
    </lineage>
</organism>
<comment type="similarity">
    <text evidence="2">Belongs to the 5'-nucleotidase family.</text>
</comment>